<dbReference type="GO" id="GO:0004803">
    <property type="term" value="F:transposase activity"/>
    <property type="evidence" value="ECO:0007669"/>
    <property type="project" value="InterPro"/>
</dbReference>
<dbReference type="InterPro" id="IPR001207">
    <property type="entry name" value="Transposase_mutator"/>
</dbReference>
<evidence type="ECO:0000313" key="5">
    <source>
        <dbReference type="EMBL" id="CAL0318243.1"/>
    </source>
</evidence>
<sequence length="153" mass="17729">MIGLDGCFLKRYYGGQLLSAVGQDANNQFYVIAYAVVDSETKDNWKWFLALLEQALGSQELYGWNFISDQQKGLESALNGVMPHAHHRNCVLHIWKNFIKSFKDRELRGVVWEIAKCTTVGEFNNRMTKFKEKHVMAWSYLNNLDPSSWVKAY</sequence>
<reference evidence="5 6" key="1">
    <citation type="submission" date="2024-03" db="EMBL/GenBank/DDBJ databases">
        <authorList>
            <person name="Martinez-Hernandez J."/>
        </authorList>
    </citation>
    <scope>NUCLEOTIDE SEQUENCE [LARGE SCALE GENOMIC DNA]</scope>
</reference>
<proteinExistence type="predicted"/>
<organism evidence="5 6">
    <name type="scientific">Lupinus luteus</name>
    <name type="common">European yellow lupine</name>
    <dbReference type="NCBI Taxonomy" id="3873"/>
    <lineage>
        <taxon>Eukaryota</taxon>
        <taxon>Viridiplantae</taxon>
        <taxon>Streptophyta</taxon>
        <taxon>Embryophyta</taxon>
        <taxon>Tracheophyta</taxon>
        <taxon>Spermatophyta</taxon>
        <taxon>Magnoliopsida</taxon>
        <taxon>eudicotyledons</taxon>
        <taxon>Gunneridae</taxon>
        <taxon>Pentapetalae</taxon>
        <taxon>rosids</taxon>
        <taxon>fabids</taxon>
        <taxon>Fabales</taxon>
        <taxon>Fabaceae</taxon>
        <taxon>Papilionoideae</taxon>
        <taxon>50 kb inversion clade</taxon>
        <taxon>genistoids sensu lato</taxon>
        <taxon>core genistoids</taxon>
        <taxon>Genisteae</taxon>
        <taxon>Lupinus</taxon>
    </lineage>
</organism>
<comment type="caution">
    <text evidence="5">The sequence shown here is derived from an EMBL/GenBank/DDBJ whole genome shotgun (WGS) entry which is preliminary data.</text>
</comment>
<dbReference type="Proteomes" id="UP001497480">
    <property type="component" value="Unassembled WGS sequence"/>
</dbReference>
<keyword evidence="3" id="KW-0233">DNA recombination</keyword>
<keyword evidence="2" id="KW-0238">DNA-binding</keyword>
<gene>
    <name evidence="5" type="ORF">LLUT_LOCUS19303</name>
</gene>
<keyword evidence="6" id="KW-1185">Reference proteome</keyword>
<dbReference type="EMBL" id="CAXHTB010000013">
    <property type="protein sequence ID" value="CAL0318243.1"/>
    <property type="molecule type" value="Genomic_DNA"/>
</dbReference>
<evidence type="ECO:0000313" key="6">
    <source>
        <dbReference type="Proteomes" id="UP001497480"/>
    </source>
</evidence>
<dbReference type="InterPro" id="IPR018289">
    <property type="entry name" value="MULE_transposase_dom"/>
</dbReference>
<name>A0AAV1X9H1_LUPLU</name>
<dbReference type="GO" id="GO:0003677">
    <property type="term" value="F:DNA binding"/>
    <property type="evidence" value="ECO:0007669"/>
    <property type="project" value="UniProtKB-KW"/>
</dbReference>
<evidence type="ECO:0000256" key="1">
    <source>
        <dbReference type="ARBA" id="ARBA00022578"/>
    </source>
</evidence>
<dbReference type="PANTHER" id="PTHR31973">
    <property type="entry name" value="POLYPROTEIN, PUTATIVE-RELATED"/>
    <property type="match status" value="1"/>
</dbReference>
<keyword evidence="1" id="KW-0815">Transposition</keyword>
<dbReference type="PROSITE" id="PS01007">
    <property type="entry name" value="TRANSPOSASE_MUTATOR"/>
    <property type="match status" value="1"/>
</dbReference>
<evidence type="ECO:0000259" key="4">
    <source>
        <dbReference type="Pfam" id="PF10551"/>
    </source>
</evidence>
<dbReference type="Pfam" id="PF10551">
    <property type="entry name" value="MULE"/>
    <property type="match status" value="1"/>
</dbReference>
<dbReference type="AlphaFoldDB" id="A0AAV1X9H1"/>
<dbReference type="PANTHER" id="PTHR31973:SF187">
    <property type="entry name" value="MUTATOR TRANSPOSASE MUDRA PROTEIN"/>
    <property type="match status" value="1"/>
</dbReference>
<feature type="domain" description="MULE transposase" evidence="4">
    <location>
        <begin position="2"/>
        <end position="97"/>
    </location>
</feature>
<dbReference type="GO" id="GO:0006313">
    <property type="term" value="P:DNA transposition"/>
    <property type="evidence" value="ECO:0007669"/>
    <property type="project" value="InterPro"/>
</dbReference>
<accession>A0AAV1X9H1</accession>
<protein>
    <recommendedName>
        <fullName evidence="4">MULE transposase domain-containing protein</fullName>
    </recommendedName>
</protein>
<evidence type="ECO:0000256" key="2">
    <source>
        <dbReference type="ARBA" id="ARBA00023125"/>
    </source>
</evidence>
<evidence type="ECO:0000256" key="3">
    <source>
        <dbReference type="ARBA" id="ARBA00023172"/>
    </source>
</evidence>